<feature type="compositionally biased region" description="Polar residues" evidence="1">
    <location>
        <begin position="1276"/>
        <end position="1285"/>
    </location>
</feature>
<dbReference type="SUPFAM" id="SSF50998">
    <property type="entry name" value="Quinoprotein alcohol dehydrogenase-like"/>
    <property type="match status" value="1"/>
</dbReference>
<evidence type="ECO:0000313" key="5">
    <source>
        <dbReference type="Proteomes" id="UP000054324"/>
    </source>
</evidence>
<feature type="region of interest" description="Disordered" evidence="1">
    <location>
        <begin position="1694"/>
        <end position="1730"/>
    </location>
</feature>
<reference evidence="4 5" key="1">
    <citation type="submission" date="2013-11" db="EMBL/GenBank/DDBJ databases">
        <title>Opisthorchis viverrini - life in the bile duct.</title>
        <authorList>
            <person name="Young N.D."/>
            <person name="Nagarajan N."/>
            <person name="Lin S.J."/>
            <person name="Korhonen P.K."/>
            <person name="Jex A.R."/>
            <person name="Hall R.S."/>
            <person name="Safavi-Hemami H."/>
            <person name="Kaewkong W."/>
            <person name="Bertrand D."/>
            <person name="Gao S."/>
            <person name="Seet Q."/>
            <person name="Wongkham S."/>
            <person name="Teh B.T."/>
            <person name="Wongkham C."/>
            <person name="Intapan P.M."/>
            <person name="Maleewong W."/>
            <person name="Yang X."/>
            <person name="Hu M."/>
            <person name="Wang Z."/>
            <person name="Hofmann A."/>
            <person name="Sternberg P.W."/>
            <person name="Tan P."/>
            <person name="Wang J."/>
            <person name="Gasser R.B."/>
        </authorList>
    </citation>
    <scope>NUCLEOTIDE SEQUENCE [LARGE SCALE GENOMIC DNA]</scope>
</reference>
<dbReference type="CTD" id="20325838"/>
<dbReference type="STRING" id="6198.A0A074ZWQ5"/>
<evidence type="ECO:0000259" key="2">
    <source>
        <dbReference type="PROSITE" id="PS50197"/>
    </source>
</evidence>
<evidence type="ECO:0000256" key="1">
    <source>
        <dbReference type="SAM" id="MobiDB-lite"/>
    </source>
</evidence>
<feature type="compositionally biased region" description="Basic and acidic residues" evidence="1">
    <location>
        <begin position="613"/>
        <end position="624"/>
    </location>
</feature>
<dbReference type="CDD" id="cd06071">
    <property type="entry name" value="Beach"/>
    <property type="match status" value="1"/>
</dbReference>
<feature type="compositionally biased region" description="Polar residues" evidence="1">
    <location>
        <begin position="1554"/>
        <end position="1570"/>
    </location>
</feature>
<dbReference type="Gene3D" id="2.30.29.30">
    <property type="entry name" value="Pleckstrin-homology domain (PH domain)/Phosphotyrosine-binding domain (PTB)"/>
    <property type="match status" value="1"/>
</dbReference>
<evidence type="ECO:0008006" key="6">
    <source>
        <dbReference type="Google" id="ProtNLM"/>
    </source>
</evidence>
<dbReference type="PANTHER" id="PTHR13743">
    <property type="entry name" value="BEIGE/BEACH-RELATED"/>
    <property type="match status" value="1"/>
</dbReference>
<organism evidence="4 5">
    <name type="scientific">Opisthorchis viverrini</name>
    <name type="common">Southeast Asian liver fluke</name>
    <dbReference type="NCBI Taxonomy" id="6198"/>
    <lineage>
        <taxon>Eukaryota</taxon>
        <taxon>Metazoa</taxon>
        <taxon>Spiralia</taxon>
        <taxon>Lophotrochozoa</taxon>
        <taxon>Platyhelminthes</taxon>
        <taxon>Trematoda</taxon>
        <taxon>Digenea</taxon>
        <taxon>Opisthorchiida</taxon>
        <taxon>Opisthorchiata</taxon>
        <taxon>Opisthorchiidae</taxon>
        <taxon>Opisthorchis</taxon>
    </lineage>
</organism>
<feature type="region of interest" description="Disordered" evidence="1">
    <location>
        <begin position="1260"/>
        <end position="1285"/>
    </location>
</feature>
<feature type="region of interest" description="Disordered" evidence="1">
    <location>
        <begin position="1551"/>
        <end position="1570"/>
    </location>
</feature>
<dbReference type="SMART" id="SM01026">
    <property type="entry name" value="Beach"/>
    <property type="match status" value="1"/>
</dbReference>
<dbReference type="Pfam" id="PF14844">
    <property type="entry name" value="PH_BEACH"/>
    <property type="match status" value="1"/>
</dbReference>
<dbReference type="InterPro" id="IPR036372">
    <property type="entry name" value="BEACH_dom_sf"/>
</dbReference>
<dbReference type="InterPro" id="IPR011047">
    <property type="entry name" value="Quinoprotein_ADH-like_sf"/>
</dbReference>
<dbReference type="PROSITE" id="PS51783">
    <property type="entry name" value="PH_BEACH"/>
    <property type="match status" value="1"/>
</dbReference>
<proteinExistence type="predicted"/>
<dbReference type="PANTHER" id="PTHR13743:SF86">
    <property type="entry name" value="LYSOSOMAL-TRAFFICKING REGULATOR"/>
    <property type="match status" value="1"/>
</dbReference>
<dbReference type="EMBL" id="KL597170">
    <property type="protein sequence ID" value="KER19604.1"/>
    <property type="molecule type" value="Genomic_DNA"/>
</dbReference>
<feature type="compositionally biased region" description="Polar residues" evidence="1">
    <location>
        <begin position="603"/>
        <end position="612"/>
    </location>
</feature>
<feature type="domain" description="BEACH-type PH" evidence="3">
    <location>
        <begin position="2708"/>
        <end position="2822"/>
    </location>
</feature>
<dbReference type="InterPro" id="IPR011993">
    <property type="entry name" value="PH-like_dom_sf"/>
</dbReference>
<sequence>MLNYCLPERVLFSMPNLKWRNQRGNQSVAIKLLQLVTNWALLCDPLSPSNFITWPAFSSKTSQFSPSPVIAPDSARVFRHFYFASSWLSNFEPFLINVPGEVSNGSLATAATPLTNPLRPGILASFWFQPPYTTNFKATPSVGDLDFVNMAELGELIHLFTLESVSTCQLHFSQNIGLCSPDWAFQVWFCVPYSTFCLRVSHRVCSSDTASTSDDASCLVREWSTWLPFSCDGSTEIPLWHHVLFQISQKTESSIKVAIKLLQLVTNWALLCDPLSPSNFITWPAFSSKTSQFSPSPVIAPDSARVFRHFYFASSWLSNFEPFLINVPGEVSNGSLATAATPLTNPLRPGILASFWFQPPYTTNFKATPSVGDLDFVNMAELGELIHLFTLESVSTCQLHFSQNIGLCSPDWAFQVWFCVPYSTFCLRVSHRVCSSDTASTSDDASCLVREWSTWLPFSCDGSTEIPLWHHVLFQISQKTESSIKNVHSTPCTTHKSVVSTQRAHIGKQTQFTDYDLRKFQSITPSPSEIMITSNTVARRSRTAIWSGLMQDFELTETFCEFLRNPIMTSTSGVMHDPAGLQNMHQTLRLATVSSTEDRPATMTMSSASNSRPEQKYHRPERGKATNSRKPLPSTLLYRLSPQAVTSSSLVFTNASWTRMRRAGTISAGQVSDHILTNNFIVVNSIVRYQASFRFAALATFLTCEPNESLLCTVTSTLKPNSAVYLIFDGCFEHSTDVLSCQSKKYPVVKLETAIPSTHPSTGSFFHFGHNSGHPFQPHKVAIGCILFFEEKEDVFQSPIFDAHQLGLILTLLGPDWNGHFDSLECGDRYSNMAWCILRSLVRRLFHENVGENRAGAFFFEACNLISSRRWFHPARLLAQSSLFLIVLTEPPLRVLFRPREQLPTESSENLGPPSPTSDSDQTEIWSHLFNLGSKSPKWLCELAHVFLMYHPISGAPEETSQRTGLPAIGKSGDQAPIAPIDIISQRKINIDHAFDPHGGLDVVLYLLGQAVSNEADLLNNATDLQANLLGLLFSLLNGSASMSAYFGAPALSDPGTERFMTKRRRRVAYRQAVQPLSVGDCFFARLIKHPKFSATSPQVMEVMMNGRLRLIHDAILPMLTCFQSPTGGKPTFRSGNRLVVRTYRPGHRRWLLESSSKESVSVQVGSLIWKRHVIQSWPTECQIPKAEEQLLDFNLLLKTFDFPRRALKATTSDETSKTDPLLQPRRRTGRTRRLVEPFELDPRRKLYVERPKAGGIGKVRFLRGTSERPEPTAPPKSQQKSRQASRPVLLNQLFAFKEQSTIETAQGTLVASPPALLINPGLLRCFIAFGVQAFWCQISCFGEQRRVIRPEDLQKHLIPRAVGLMYLTLSASSTTCSSLTAYLIDRWQLLPVAFSAFRETFLLSRVKCPLPLDTLAVILTPLLILSVRRLIWYDSNEQSSAECGGVWSEDTELRALFDGLCRLVIALDADMFLVAAEHVFSTINDQSPSYGSIPSEIDILDSTWISWHKRTACCIRPERWLIWMRGATETNVQSNPRLSPVLTRRSFFERSEQQNTASTGTFVPETDTPNFQKHLKSHASDLVNSTSPSEEEPTATELEAITRYVDALDSETERTHSMQPKLEGDYIEIKPPTRSDLGSMEQLALRTPNEETQPSKEPLVISPNPLDIITGPPCKDQLDAILGHLLEPSMLGHHSSTRSVSDHPLTSDSSKEHLSTQPGSLSPQDGAASESERNQMLAFAIVCTLDHIWSSLLDAPYGTEARRSSRTDPTLFGWLAEELASTVQISVDQSIQRLCSILRPPLWLVHSLLGHPCVHIREAGMNAYRVWLKHSRRPSPPQLNDLLVARLLNFSPSFQAVDLKFETRSSYRYRHLCSPTLLDRAFAMVFDGIVSSDNRNSSHSKTRGMRNTNQTLLDYLCRSDLSKLAVSPDQVPQEVKEQESDPVTHYVSSNTPPTVTHLKLPLTFLLAIILGGFADAVMSISVESIGSDPVVTTTEIKLCADAVTALTNLLQFESSCLMPSALRAGLLPVLYNLACILETGVQKQDMSFEKHHGRPFVLLTPILGGLCRLLARVIRWILLDATIPPVYVDCSRELRFKLVTDFIHRLFTIYPGEKEISPLQAPIFNPGPVSCCLVRRTFYSLLDILIQQLDSAGRDSMQTMEERFGEIRGSGAIKRLFEQLEWTVNNAVCMLTCPGVLEHQIPASLTSTHKDFRADTDQVRFTFDNACSDVSTRANDSTIEVPHLINPDYALSDAEHTENQPGACYNLQSSNTRENLQRSLDQALVTALFTSALNIQNGSLFHFSHTQPNCLSATDCLTMFCKALGRMLVTKTQPPFVNVALDPTVNYLLRLFNEEPMLLRSCLNSLPRSFSLVFWGNLAELVSWLDTFVSSESDWHSLPDKTTIASPAASSTHSSSVSCQPVNFSDKLAQRQLEQLSRTVQSLIAVQVHISPFLQTTGQSSELTSSPAMIDKHRGLLISAQAKAHAQWSASMLLSSDVSAANNVPQAKNKSKEQLPTFVNLLLQSFGSGLSPPMESIGTILKSHSVSSPTEKFSRRISTARLASQAHRRCIEGHRAWKEAFGERLRIAGPLSTLLWARLADRLDHPSGIFYDPDSAPCVRCVDPLEGPMRQRRRMFYMHLPLADRLVHSEKQHILAHQRLPHPLASLIGLPSRIPKPPTGAACQWTHLPLFLPLPATPLVQLASASRHDALGVWACRLVGLVHIPPVEGDLILGDSWLRFQPDSSEFVTATAEEDSLFRVNPVARLWLAWPLSSIDHIEKRRYALRNLAVEIFPDGTSVNAPALFAMRSNKDRNHFIHALREQMKTKAVRRRFLSTTSEEHPAGDESNVDHGHHRLRAVQRRWLKGQISNFAYLMELNDLAGRTYNDLMQYPIFPWVIQDYESAVLDLGHPNTYRKFDRPIAVQLDERAAAVSKHYDDAEQFAETLLSEFSGSVEKLSIRGTRLSPKFAGLIYPPYHYPSHCSNEAIVLSFMVRLLPYTYRHLRFQDNNYDVPDRLFHSIEATWRLATTTVTCVKELLPEFYFVPELFVNDTGLALGSRQNGSSVDSVQLPPWSKGNPRLFTLICRAALESDYTTSQISHWVDLIFGYKQTGKRAKEALNLYHPYTYFGAIDVDQIQDPIRAQAVEAMISNYGQTPKQLFKRHPHPSRFTLGMMHADQIITSPTVECDPCTSIECHQHPIGRERFENMAHGNGDDLDRSADAEYLQKSSKPFEITPLETVIGLRWGKWAGSPQSPKLQVIWKVNASQFQNPNQATRFGHFHTEPSISHLCAAVWSEACSCTSAMFDNTDSPTELLYTLKTLREAWGGFVQTTHSPINETFQSATHDIHEYSPMEGQEARLHWRWSILGCERLARIWLTSRITNDGARLFLVKLFCSPVDQHTLHLRVKDLLTSESSGENVILTLPAVNPSTKITALAVSQASRTRMQLYVGTSNGSVYVRRCPMELSEISNNGWFPKDFAESLANDFQKTGINLFGDASHPRTSSQQTTSGHATQTCNEAGLWEVTGWRQLTGHAGKEITTLAACQQYGLLASGDNEGGLCLWDTHRLTLLCRLNTFGNSELYLPETHVRDILLGGQDNDEGCSDVHLGRSPPGYQLGTATEKDGEHYAHRCAYSQIDGLCFSPTSGDLAVSCWSEAGLHACWIGVYSASGTQVVTRLLDFMAEITDEEPRREPMLSQNSSTRPSIPMAYSTVSEGHGVNCLLLGGTCGRLVWLNSWTLDTVRTMLLPQAAGSPCSQITALSFVPAINPIHETGLQHVGEILCQGVCVSDQQGWVYYLAPTVKNQRAYQLCTCSEPDVLYCGSQRSGPQNLTSPGIWLD</sequence>
<feature type="region of interest" description="Disordered" evidence="1">
    <location>
        <begin position="594"/>
        <end position="632"/>
    </location>
</feature>
<name>A0A074ZWQ5_OPIVI</name>
<dbReference type="SUPFAM" id="SSF50729">
    <property type="entry name" value="PH domain-like"/>
    <property type="match status" value="1"/>
</dbReference>
<dbReference type="Proteomes" id="UP000054324">
    <property type="component" value="Unassembled WGS sequence"/>
</dbReference>
<feature type="domain" description="BEACH" evidence="2">
    <location>
        <begin position="2849"/>
        <end position="3169"/>
    </location>
</feature>
<dbReference type="KEGG" id="ovi:T265_11670"/>
<protein>
    <recommendedName>
        <fullName evidence="6">Beige/BEACH domain protein</fullName>
    </recommendedName>
</protein>
<evidence type="ECO:0000259" key="3">
    <source>
        <dbReference type="PROSITE" id="PS51783"/>
    </source>
</evidence>
<keyword evidence="5" id="KW-1185">Reference proteome</keyword>
<dbReference type="InterPro" id="IPR023362">
    <property type="entry name" value="PH-BEACH_dom"/>
</dbReference>
<dbReference type="OrthoDB" id="26681at2759"/>
<gene>
    <name evidence="4" type="ORF">T265_11670</name>
</gene>
<dbReference type="Gene3D" id="1.10.1540.10">
    <property type="entry name" value="BEACH domain"/>
    <property type="match status" value="1"/>
</dbReference>
<dbReference type="InterPro" id="IPR050865">
    <property type="entry name" value="BEACH_Domain"/>
</dbReference>
<dbReference type="Pfam" id="PF02138">
    <property type="entry name" value="Beach"/>
    <property type="match status" value="1"/>
</dbReference>
<accession>A0A074ZWQ5</accession>
<dbReference type="PROSITE" id="PS50197">
    <property type="entry name" value="BEACH"/>
    <property type="match status" value="1"/>
</dbReference>
<dbReference type="SUPFAM" id="SSF81837">
    <property type="entry name" value="BEACH domain"/>
    <property type="match status" value="1"/>
</dbReference>
<dbReference type="InterPro" id="IPR000409">
    <property type="entry name" value="BEACH_dom"/>
</dbReference>
<dbReference type="GeneID" id="20325838"/>
<dbReference type="RefSeq" id="XP_009176648.1">
    <property type="nucleotide sequence ID" value="XM_009178384.1"/>
</dbReference>
<feature type="region of interest" description="Disordered" evidence="1">
    <location>
        <begin position="1210"/>
        <end position="1229"/>
    </location>
</feature>
<evidence type="ECO:0000313" key="4">
    <source>
        <dbReference type="EMBL" id="KER19604.1"/>
    </source>
</evidence>